<dbReference type="Pfam" id="PF08713">
    <property type="entry name" value="DNA_alkylation"/>
    <property type="match status" value="1"/>
</dbReference>
<dbReference type="OrthoDB" id="429969at2759"/>
<dbReference type="PANTHER" id="PTHR34070:SF1">
    <property type="entry name" value="DNA ALKYLATION REPAIR PROTEIN"/>
    <property type="match status" value="1"/>
</dbReference>
<dbReference type="HOGENOM" id="CLU_079880_1_0_1"/>
<dbReference type="Gene3D" id="1.20.1660.10">
    <property type="entry name" value="Hypothetical protein (EF3068)"/>
    <property type="match status" value="1"/>
</dbReference>
<dbReference type="InParanoid" id="B3RL16"/>
<sequence>MPVKRLNQKTKASTNKTSRKMKSVTRNVAEVLKLLEKGYQQKANADKAVTMKKYMRDQFEYYGINSPERQKIDKQVRKDLPDLSFNEYHQLLTELWKKPQREYQVDNDIPMTMSYFAAELATKSIPALTGDSDDELKKSVEVIESMITNKSWWDCVDTLAPRVIGELNKSNPDVLGPILDKWIADNNIWLKRTAILHQLYYKEKTDQKKLFKYSLACAAEKDFFIRKAIGWALRNQFRVNPEAVKKFVKENEDKLSNLSKKEALKHA</sequence>
<reference evidence="2 3" key="1">
    <citation type="journal article" date="2008" name="Nature">
        <title>The Trichoplax genome and the nature of placozoans.</title>
        <authorList>
            <person name="Srivastava M."/>
            <person name="Begovic E."/>
            <person name="Chapman J."/>
            <person name="Putnam N.H."/>
            <person name="Hellsten U."/>
            <person name="Kawashima T."/>
            <person name="Kuo A."/>
            <person name="Mitros T."/>
            <person name="Salamov A."/>
            <person name="Carpenter M.L."/>
            <person name="Signorovitch A.Y."/>
            <person name="Moreno M.A."/>
            <person name="Kamm K."/>
            <person name="Grimwood J."/>
            <person name="Schmutz J."/>
            <person name="Shapiro H."/>
            <person name="Grigoriev I.V."/>
            <person name="Buss L.W."/>
            <person name="Schierwater B."/>
            <person name="Dellaporta S.L."/>
            <person name="Rokhsar D.S."/>
        </authorList>
    </citation>
    <scope>NUCLEOTIDE SEQUENCE [LARGE SCALE GENOMIC DNA]</scope>
    <source>
        <strain evidence="2 3">Grell-BS-1999</strain>
    </source>
</reference>
<dbReference type="eggNOG" id="ENOG502RZNW">
    <property type="taxonomic scope" value="Eukaryota"/>
</dbReference>
<dbReference type="SUPFAM" id="SSF48371">
    <property type="entry name" value="ARM repeat"/>
    <property type="match status" value="1"/>
</dbReference>
<evidence type="ECO:0000313" key="2">
    <source>
        <dbReference type="EMBL" id="EDV29469.1"/>
    </source>
</evidence>
<dbReference type="OMA" id="YFVCDYL"/>
<gene>
    <name evidence="2" type="ORF">TRIADDRAFT_51843</name>
</gene>
<dbReference type="AlphaFoldDB" id="B3RL16"/>
<feature type="region of interest" description="Disordered" evidence="1">
    <location>
        <begin position="1"/>
        <end position="22"/>
    </location>
</feature>
<dbReference type="InterPro" id="IPR014825">
    <property type="entry name" value="DNA_alkylation"/>
</dbReference>
<dbReference type="EMBL" id="DS985241">
    <property type="protein sequence ID" value="EDV29469.1"/>
    <property type="molecule type" value="Genomic_DNA"/>
</dbReference>
<evidence type="ECO:0000313" key="3">
    <source>
        <dbReference type="Proteomes" id="UP000009022"/>
    </source>
</evidence>
<dbReference type="InterPro" id="IPR016024">
    <property type="entry name" value="ARM-type_fold"/>
</dbReference>
<keyword evidence="3" id="KW-1185">Reference proteome</keyword>
<organism evidence="2 3">
    <name type="scientific">Trichoplax adhaerens</name>
    <name type="common">Trichoplax reptans</name>
    <dbReference type="NCBI Taxonomy" id="10228"/>
    <lineage>
        <taxon>Eukaryota</taxon>
        <taxon>Metazoa</taxon>
        <taxon>Placozoa</taxon>
        <taxon>Uniplacotomia</taxon>
        <taxon>Trichoplacea</taxon>
        <taxon>Trichoplacidae</taxon>
        <taxon>Trichoplax</taxon>
    </lineage>
</organism>
<evidence type="ECO:0000256" key="1">
    <source>
        <dbReference type="SAM" id="MobiDB-lite"/>
    </source>
</evidence>
<dbReference type="GeneID" id="6749885"/>
<dbReference type="RefSeq" id="XP_002108671.1">
    <property type="nucleotide sequence ID" value="XM_002108635.1"/>
</dbReference>
<dbReference type="CDD" id="cd07064">
    <property type="entry name" value="AlkD_like_1"/>
    <property type="match status" value="1"/>
</dbReference>
<dbReference type="PhylomeDB" id="B3RL16"/>
<evidence type="ECO:0008006" key="4">
    <source>
        <dbReference type="Google" id="ProtNLM"/>
    </source>
</evidence>
<dbReference type="KEGG" id="tad:TRIADDRAFT_51843"/>
<dbReference type="PANTHER" id="PTHR34070">
    <property type="entry name" value="ARMADILLO-TYPE FOLD"/>
    <property type="match status" value="1"/>
</dbReference>
<proteinExistence type="predicted"/>
<dbReference type="CTD" id="6749885"/>
<accession>B3RL16</accession>
<name>B3RL16_TRIAD</name>
<dbReference type="Proteomes" id="UP000009022">
    <property type="component" value="Unassembled WGS sequence"/>
</dbReference>
<protein>
    <recommendedName>
        <fullName evidence="4">DNA alkylation repair protein</fullName>
    </recommendedName>
</protein>
<dbReference type="Gene3D" id="1.25.40.290">
    <property type="entry name" value="ARM repeat domains"/>
    <property type="match status" value="1"/>
</dbReference>